<dbReference type="EC" id="5.2.1.8" evidence="3 12"/>
<dbReference type="SUPFAM" id="SSF109998">
    <property type="entry name" value="Triger factor/SurA peptide-binding domain-like"/>
    <property type="match status" value="1"/>
</dbReference>
<dbReference type="OrthoDB" id="9767721at2"/>
<dbReference type="RefSeq" id="WP_129227139.1">
    <property type="nucleotide sequence ID" value="NZ_QYBB01000013.1"/>
</dbReference>
<feature type="region of interest" description="Disordered" evidence="15">
    <location>
        <begin position="435"/>
        <end position="476"/>
    </location>
</feature>
<keyword evidence="12" id="KW-0963">Cytoplasm</keyword>
<dbReference type="PANTHER" id="PTHR30560">
    <property type="entry name" value="TRIGGER FACTOR CHAPERONE AND PEPTIDYL-PROLYL CIS/TRANS ISOMERASE"/>
    <property type="match status" value="1"/>
</dbReference>
<name>A0A4V1RUL0_9HYPH</name>
<evidence type="ECO:0000256" key="9">
    <source>
        <dbReference type="ARBA" id="ARBA00023306"/>
    </source>
</evidence>
<comment type="similarity">
    <text evidence="2 12 14">Belongs to the FKBP-type PPIase family. Tig subfamily.</text>
</comment>
<dbReference type="SUPFAM" id="SSF102735">
    <property type="entry name" value="Trigger factor ribosome-binding domain"/>
    <property type="match status" value="1"/>
</dbReference>
<dbReference type="InterPro" id="IPR005215">
    <property type="entry name" value="Trig_fac"/>
</dbReference>
<dbReference type="GO" id="GO:0003755">
    <property type="term" value="F:peptidyl-prolyl cis-trans isomerase activity"/>
    <property type="evidence" value="ECO:0007669"/>
    <property type="project" value="UniProtKB-UniRule"/>
</dbReference>
<evidence type="ECO:0000256" key="11">
    <source>
        <dbReference type="ARBA" id="ARBA00029986"/>
    </source>
</evidence>
<organism evidence="17 18">
    <name type="scientific">Lichenibacterium minor</name>
    <dbReference type="NCBI Taxonomy" id="2316528"/>
    <lineage>
        <taxon>Bacteria</taxon>
        <taxon>Pseudomonadati</taxon>
        <taxon>Pseudomonadota</taxon>
        <taxon>Alphaproteobacteria</taxon>
        <taxon>Hyphomicrobiales</taxon>
        <taxon>Lichenihabitantaceae</taxon>
        <taxon>Lichenibacterium</taxon>
    </lineage>
</organism>
<keyword evidence="9 12" id="KW-0131">Cell cycle</keyword>
<keyword evidence="7 12" id="KW-0143">Chaperone</keyword>
<comment type="subcellular location">
    <subcellularLocation>
        <location evidence="12">Cytoplasm</location>
    </subcellularLocation>
    <text evidence="12">About half TF is bound to the ribosome near the polypeptide exit tunnel while the other half is free in the cytoplasm.</text>
</comment>
<comment type="domain">
    <text evidence="12">Consists of 3 domains; the N-terminus binds the ribosome, the middle domain has PPIase activity, while the C-terminus has intrinsic chaperone activity on its own.</text>
</comment>
<dbReference type="GO" id="GO:0015031">
    <property type="term" value="P:protein transport"/>
    <property type="evidence" value="ECO:0007669"/>
    <property type="project" value="UniProtKB-UniRule"/>
</dbReference>
<dbReference type="NCBIfam" id="TIGR00115">
    <property type="entry name" value="tig"/>
    <property type="match status" value="1"/>
</dbReference>
<keyword evidence="5 12" id="KW-0132">Cell division</keyword>
<evidence type="ECO:0000256" key="15">
    <source>
        <dbReference type="SAM" id="MobiDB-lite"/>
    </source>
</evidence>
<feature type="domain" description="PPIase FKBP-type" evidence="16">
    <location>
        <begin position="172"/>
        <end position="254"/>
    </location>
</feature>
<keyword evidence="6 12" id="KW-0697">Rotamase</keyword>
<evidence type="ECO:0000256" key="12">
    <source>
        <dbReference type="HAMAP-Rule" id="MF_00303"/>
    </source>
</evidence>
<dbReference type="Pfam" id="PF00254">
    <property type="entry name" value="FKBP_C"/>
    <property type="match status" value="1"/>
</dbReference>
<dbReference type="PANTHER" id="PTHR30560:SF3">
    <property type="entry name" value="TRIGGER FACTOR-LIKE PROTEIN TIG, CHLOROPLASTIC"/>
    <property type="match status" value="1"/>
</dbReference>
<comment type="function">
    <text evidence="10 12">Involved in protein export. Acts as a chaperone by maintaining the newly synthesized protein in an open conformation. Functions as a peptidyl-prolyl cis-trans isomerase.</text>
</comment>
<dbReference type="Gene3D" id="3.10.50.40">
    <property type="match status" value="1"/>
</dbReference>
<reference evidence="17 18" key="1">
    <citation type="submission" date="2018-12" db="EMBL/GenBank/DDBJ databases">
        <authorList>
            <person name="Grouzdev D.S."/>
            <person name="Krutkina M.S."/>
        </authorList>
    </citation>
    <scope>NUCLEOTIDE SEQUENCE [LARGE SCALE GENOMIC DNA]</scope>
    <source>
        <strain evidence="17 18">RmlP026</strain>
    </source>
</reference>
<dbReference type="Proteomes" id="UP000290759">
    <property type="component" value="Unassembled WGS sequence"/>
</dbReference>
<protein>
    <recommendedName>
        <fullName evidence="4 12">Trigger factor</fullName>
        <shortName evidence="12">TF</shortName>
        <ecNumber evidence="3 12">5.2.1.8</ecNumber>
    </recommendedName>
    <alternativeName>
        <fullName evidence="11 12">PPIase</fullName>
    </alternativeName>
</protein>
<evidence type="ECO:0000256" key="8">
    <source>
        <dbReference type="ARBA" id="ARBA00023235"/>
    </source>
</evidence>
<evidence type="ECO:0000313" key="18">
    <source>
        <dbReference type="Proteomes" id="UP000290759"/>
    </source>
</evidence>
<evidence type="ECO:0000256" key="10">
    <source>
        <dbReference type="ARBA" id="ARBA00024849"/>
    </source>
</evidence>
<dbReference type="GO" id="GO:0044183">
    <property type="term" value="F:protein folding chaperone"/>
    <property type="evidence" value="ECO:0007669"/>
    <property type="project" value="TreeGrafter"/>
</dbReference>
<keyword evidence="18" id="KW-1185">Reference proteome</keyword>
<dbReference type="GO" id="GO:0005737">
    <property type="term" value="C:cytoplasm"/>
    <property type="evidence" value="ECO:0007669"/>
    <property type="project" value="UniProtKB-SubCell"/>
</dbReference>
<dbReference type="FunFam" id="3.10.50.40:FF:000001">
    <property type="entry name" value="Trigger factor"/>
    <property type="match status" value="1"/>
</dbReference>
<dbReference type="AlphaFoldDB" id="A0A4V1RUL0"/>
<evidence type="ECO:0000256" key="5">
    <source>
        <dbReference type="ARBA" id="ARBA00022618"/>
    </source>
</evidence>
<dbReference type="EMBL" id="QYBB01000013">
    <property type="protein sequence ID" value="RYC31524.1"/>
    <property type="molecule type" value="Genomic_DNA"/>
</dbReference>
<dbReference type="GO" id="GO:0051301">
    <property type="term" value="P:cell division"/>
    <property type="evidence" value="ECO:0007669"/>
    <property type="project" value="UniProtKB-KW"/>
</dbReference>
<gene>
    <name evidence="12" type="primary">tig</name>
    <name evidence="17" type="ORF">D3273_12825</name>
</gene>
<dbReference type="Pfam" id="PF05697">
    <property type="entry name" value="Trigger_N"/>
    <property type="match status" value="1"/>
</dbReference>
<proteinExistence type="inferred from homology"/>
<sequence>MQVTKISASGLKREYKVVLPAADLASRLQGELVGMKDKVRINGFRPGKVPLSHLKRLYGRSIMGDVVQNAVNEANRKIVEDNNLRLALEPKIDLASDQAEVERAMEAEGDLSFTVAVETIPTFETGSFEDLELERQVADISDEEIQRSIDTLAQGSRSYEPRQGDDAVAASGDRLKIDFEGRVDDVPFEGGKGEDAPLVLGSNTFIPGFEDQLVGARAGEERRISVTFPADYNSAELAGKDATFDVKVREVGAPGEQKLDDDFAKTFGFEGFDALREAIRTRMQEDFSRASRDRIKRSLLDALDKRYSFELPEGLVAQEFDNIWRQVQSEQGRSGKSFADEDTTEEAARAEYRRIAERRVRLGLVLAEVGEKAGIKVEDSEVGKALVELTRQYPGQEKAVWEHYTKNPQALGEIKAPLFEEKVVDHIVGQAKVTERTVSREELFKPQDDEDGAPKSAPAPQIGSEDAASEPTGSEG</sequence>
<reference evidence="17 18" key="2">
    <citation type="submission" date="2019-02" db="EMBL/GenBank/DDBJ databases">
        <title>'Lichenibacterium ramalinii' gen. nov. sp. nov., 'Lichenibacterium minor' gen. nov. sp. nov.</title>
        <authorList>
            <person name="Pankratov T."/>
        </authorList>
    </citation>
    <scope>NUCLEOTIDE SEQUENCE [LARGE SCALE GENOMIC DNA]</scope>
    <source>
        <strain evidence="17 18">RmlP026</strain>
    </source>
</reference>
<feature type="compositionally biased region" description="Basic and acidic residues" evidence="15">
    <location>
        <begin position="435"/>
        <end position="447"/>
    </location>
</feature>
<comment type="caution">
    <text evidence="17">The sequence shown here is derived from an EMBL/GenBank/DDBJ whole genome shotgun (WGS) entry which is preliminary data.</text>
</comment>
<dbReference type="PIRSF" id="PIRSF003095">
    <property type="entry name" value="Trigger_factor"/>
    <property type="match status" value="1"/>
</dbReference>
<evidence type="ECO:0000256" key="2">
    <source>
        <dbReference type="ARBA" id="ARBA00005464"/>
    </source>
</evidence>
<evidence type="ECO:0000256" key="4">
    <source>
        <dbReference type="ARBA" id="ARBA00016902"/>
    </source>
</evidence>
<dbReference type="HAMAP" id="MF_00303">
    <property type="entry name" value="Trigger_factor_Tig"/>
    <property type="match status" value="1"/>
</dbReference>
<dbReference type="InterPro" id="IPR008880">
    <property type="entry name" value="Trigger_fac_C"/>
</dbReference>
<evidence type="ECO:0000256" key="13">
    <source>
        <dbReference type="PROSITE-ProRule" id="PRU00277"/>
    </source>
</evidence>
<accession>A0A4V1RUL0</accession>
<dbReference type="Gene3D" id="1.10.3120.10">
    <property type="entry name" value="Trigger factor, C-terminal domain"/>
    <property type="match status" value="1"/>
</dbReference>
<dbReference type="GO" id="GO:0051083">
    <property type="term" value="P:'de novo' cotranslational protein folding"/>
    <property type="evidence" value="ECO:0007669"/>
    <property type="project" value="TreeGrafter"/>
</dbReference>
<evidence type="ECO:0000259" key="16">
    <source>
        <dbReference type="PROSITE" id="PS50059"/>
    </source>
</evidence>
<dbReference type="SUPFAM" id="SSF54534">
    <property type="entry name" value="FKBP-like"/>
    <property type="match status" value="1"/>
</dbReference>
<evidence type="ECO:0000256" key="3">
    <source>
        <dbReference type="ARBA" id="ARBA00013194"/>
    </source>
</evidence>
<dbReference type="Pfam" id="PF05698">
    <property type="entry name" value="Trigger_C"/>
    <property type="match status" value="1"/>
</dbReference>
<dbReference type="InterPro" id="IPR036611">
    <property type="entry name" value="Trigger_fac_ribosome-bd_sf"/>
</dbReference>
<evidence type="ECO:0000256" key="1">
    <source>
        <dbReference type="ARBA" id="ARBA00000971"/>
    </source>
</evidence>
<evidence type="ECO:0000313" key="17">
    <source>
        <dbReference type="EMBL" id="RYC31524.1"/>
    </source>
</evidence>
<dbReference type="InterPro" id="IPR046357">
    <property type="entry name" value="PPIase_dom_sf"/>
</dbReference>
<evidence type="ECO:0000256" key="6">
    <source>
        <dbReference type="ARBA" id="ARBA00023110"/>
    </source>
</evidence>
<dbReference type="Gene3D" id="3.30.70.1050">
    <property type="entry name" value="Trigger factor ribosome-binding domain"/>
    <property type="match status" value="1"/>
</dbReference>
<evidence type="ECO:0000256" key="7">
    <source>
        <dbReference type="ARBA" id="ARBA00023186"/>
    </source>
</evidence>
<dbReference type="InterPro" id="IPR008881">
    <property type="entry name" value="Trigger_fac_ribosome-bd_bac"/>
</dbReference>
<dbReference type="GO" id="GO:0043335">
    <property type="term" value="P:protein unfolding"/>
    <property type="evidence" value="ECO:0007669"/>
    <property type="project" value="TreeGrafter"/>
</dbReference>
<comment type="catalytic activity">
    <reaction evidence="1 12 13">
        <text>[protein]-peptidylproline (omega=180) = [protein]-peptidylproline (omega=0)</text>
        <dbReference type="Rhea" id="RHEA:16237"/>
        <dbReference type="Rhea" id="RHEA-COMP:10747"/>
        <dbReference type="Rhea" id="RHEA-COMP:10748"/>
        <dbReference type="ChEBI" id="CHEBI:83833"/>
        <dbReference type="ChEBI" id="CHEBI:83834"/>
        <dbReference type="EC" id="5.2.1.8"/>
    </reaction>
</comment>
<dbReference type="InterPro" id="IPR001179">
    <property type="entry name" value="PPIase_FKBP_dom"/>
</dbReference>
<evidence type="ECO:0000256" key="14">
    <source>
        <dbReference type="RuleBase" id="RU003914"/>
    </source>
</evidence>
<keyword evidence="8 12" id="KW-0413">Isomerase</keyword>
<dbReference type="InterPro" id="IPR037041">
    <property type="entry name" value="Trigger_fac_C_sf"/>
</dbReference>
<dbReference type="GO" id="GO:0043022">
    <property type="term" value="F:ribosome binding"/>
    <property type="evidence" value="ECO:0007669"/>
    <property type="project" value="TreeGrafter"/>
</dbReference>
<dbReference type="PROSITE" id="PS50059">
    <property type="entry name" value="FKBP_PPIASE"/>
    <property type="match status" value="1"/>
</dbReference>
<dbReference type="InterPro" id="IPR027304">
    <property type="entry name" value="Trigger_fact/SurA_dom_sf"/>
</dbReference>